<dbReference type="PANTHER" id="PTHR32347:SF14">
    <property type="entry name" value="EFFLUX SYSTEM COMPONENT YKNX-RELATED"/>
    <property type="match status" value="1"/>
</dbReference>
<evidence type="ECO:0000256" key="1">
    <source>
        <dbReference type="ARBA" id="ARBA00004196"/>
    </source>
</evidence>
<sequence>MSKKKWIIISSLVVVLGGGGYGGYHYWKANSAAEEPVMEEKPQLPTVAADTGEVKKTIYSTGTVEAKAHEEVKSDMSTKVERILVKEGQHVSKGTPLFTFDSADAELQIQKQEIALSKLERDMLELGKRKDKIVSDKKGKIKEIMVKAGETVSTNQVIAKVIDMDHLKIVGKFYSVQSTKFQVGQQVRVFLRASLTYTEGIVTNIDQAGKKVENAGVLYDVEVLVKKDSGLGVGDIGQVEYRGPNGEIGLSQIVTKFEFPEEMEIVAGTEGKVSKVLVKEDDAVQPGQTMVEMDMEASDLEKKEKEINLKEAQLDLIQKKRDLSKKQVTATVGGVVTKINAKEGEQIDGSKPAMVIMDMSSVYMKASVDEVDIPYIQVGQTVDVYVTAFGNQVFKGKVVEIPQEGTTQDKTVRFEVKILIADGGKMKHGMTGDCDINVNRVENVVRLPVNAVEVLEEGKGTVMVKDPNSGELMPKEVEIGIEGAEFIEIKSGVKAGDEVMVTGGMG</sequence>
<dbReference type="EMBL" id="RHHQ01000013">
    <property type="protein sequence ID" value="RNB85960.1"/>
    <property type="molecule type" value="Genomic_DNA"/>
</dbReference>
<gene>
    <name evidence="5" type="ORF">EDM56_18355</name>
</gene>
<accession>A0A3M8DCU0</accession>
<dbReference type="Gene3D" id="2.40.50.100">
    <property type="match status" value="2"/>
</dbReference>
<dbReference type="Proteomes" id="UP000271031">
    <property type="component" value="Unassembled WGS sequence"/>
</dbReference>
<dbReference type="InterPro" id="IPR050465">
    <property type="entry name" value="UPF0194_transport"/>
</dbReference>
<dbReference type="PANTHER" id="PTHR32347">
    <property type="entry name" value="EFFLUX SYSTEM COMPONENT YKNX-RELATED"/>
    <property type="match status" value="1"/>
</dbReference>
<dbReference type="RefSeq" id="WP_122919372.1">
    <property type="nucleotide sequence ID" value="NZ_RHHQ01000013.1"/>
</dbReference>
<organism evidence="5 6">
    <name type="scientific">Brevibacillus fluminis</name>
    <dbReference type="NCBI Taxonomy" id="511487"/>
    <lineage>
        <taxon>Bacteria</taxon>
        <taxon>Bacillati</taxon>
        <taxon>Bacillota</taxon>
        <taxon>Bacilli</taxon>
        <taxon>Bacillales</taxon>
        <taxon>Paenibacillaceae</taxon>
        <taxon>Brevibacillus</taxon>
    </lineage>
</organism>
<name>A0A3M8DCU0_9BACL</name>
<dbReference type="Gene3D" id="2.40.420.20">
    <property type="match status" value="1"/>
</dbReference>
<evidence type="ECO:0000256" key="3">
    <source>
        <dbReference type="SAM" id="Coils"/>
    </source>
</evidence>
<dbReference type="PRINTS" id="PR01490">
    <property type="entry name" value="RTXTOXIND"/>
</dbReference>
<protein>
    <submittedName>
        <fullName evidence="5">HlyD family efflux transporter periplasmic adaptor subunit</fullName>
    </submittedName>
</protein>
<comment type="subcellular location">
    <subcellularLocation>
        <location evidence="1">Cell envelope</location>
    </subcellularLocation>
</comment>
<reference evidence="5 6" key="1">
    <citation type="submission" date="2018-10" db="EMBL/GenBank/DDBJ databases">
        <title>Phylogenomics of Brevibacillus.</title>
        <authorList>
            <person name="Dunlap C."/>
        </authorList>
    </citation>
    <scope>NUCLEOTIDE SEQUENCE [LARGE SCALE GENOMIC DNA]</scope>
    <source>
        <strain evidence="5 6">JCM 15716</strain>
    </source>
</reference>
<keyword evidence="6" id="KW-1185">Reference proteome</keyword>
<keyword evidence="2 3" id="KW-0175">Coiled coil</keyword>
<feature type="domain" description="CusB-like beta-barrel" evidence="4">
    <location>
        <begin position="362"/>
        <end position="434"/>
    </location>
</feature>
<evidence type="ECO:0000259" key="4">
    <source>
        <dbReference type="Pfam" id="PF25954"/>
    </source>
</evidence>
<comment type="caution">
    <text evidence="5">The sequence shown here is derived from an EMBL/GenBank/DDBJ whole genome shotgun (WGS) entry which is preliminary data.</text>
</comment>
<feature type="coiled-coil region" evidence="3">
    <location>
        <begin position="102"/>
        <end position="129"/>
    </location>
</feature>
<dbReference type="Gene3D" id="2.40.30.170">
    <property type="match status" value="2"/>
</dbReference>
<dbReference type="OrthoDB" id="2461559at2"/>
<evidence type="ECO:0000313" key="5">
    <source>
        <dbReference type="EMBL" id="RNB85960.1"/>
    </source>
</evidence>
<dbReference type="GO" id="GO:0030313">
    <property type="term" value="C:cell envelope"/>
    <property type="evidence" value="ECO:0007669"/>
    <property type="project" value="UniProtKB-SubCell"/>
</dbReference>
<proteinExistence type="predicted"/>
<evidence type="ECO:0000256" key="2">
    <source>
        <dbReference type="ARBA" id="ARBA00023054"/>
    </source>
</evidence>
<dbReference type="SUPFAM" id="SSF111369">
    <property type="entry name" value="HlyD-like secretion proteins"/>
    <property type="match status" value="2"/>
</dbReference>
<dbReference type="AlphaFoldDB" id="A0A3M8DCU0"/>
<evidence type="ECO:0000313" key="6">
    <source>
        <dbReference type="Proteomes" id="UP000271031"/>
    </source>
</evidence>
<feature type="coiled-coil region" evidence="3">
    <location>
        <begin position="293"/>
        <end position="322"/>
    </location>
</feature>
<dbReference type="InterPro" id="IPR058792">
    <property type="entry name" value="Beta-barrel_RND_2"/>
</dbReference>
<dbReference type="Pfam" id="PF25954">
    <property type="entry name" value="Beta-barrel_RND_2"/>
    <property type="match status" value="1"/>
</dbReference>